<gene>
    <name evidence="7" type="ORF">A3I41_04865</name>
</gene>
<comment type="subcellular location">
    <subcellularLocation>
        <location evidence="1">Membrane</location>
        <topology evidence="1">Single-pass membrane protein</topology>
    </subcellularLocation>
</comment>
<comment type="caution">
    <text evidence="7">The sequence shown here is derived from an EMBL/GenBank/DDBJ whole genome shotgun (WGS) entry which is preliminary data.</text>
</comment>
<evidence type="ECO:0000256" key="1">
    <source>
        <dbReference type="ARBA" id="ARBA00004167"/>
    </source>
</evidence>
<dbReference type="InterPro" id="IPR045584">
    <property type="entry name" value="Pilin-like"/>
</dbReference>
<feature type="transmembrane region" description="Helical" evidence="6">
    <location>
        <begin position="7"/>
        <end position="31"/>
    </location>
</feature>
<dbReference type="EMBL" id="MGEQ01000008">
    <property type="protein sequence ID" value="OGL86589.1"/>
    <property type="molecule type" value="Genomic_DNA"/>
</dbReference>
<evidence type="ECO:0000256" key="6">
    <source>
        <dbReference type="SAM" id="Phobius"/>
    </source>
</evidence>
<dbReference type="SUPFAM" id="SSF54523">
    <property type="entry name" value="Pili subunits"/>
    <property type="match status" value="1"/>
</dbReference>
<dbReference type="NCBIfam" id="TIGR02532">
    <property type="entry name" value="IV_pilin_GFxxxE"/>
    <property type="match status" value="1"/>
</dbReference>
<keyword evidence="2" id="KW-0488">Methylation</keyword>
<sequence length="159" mass="16316">MQVQRKGFTLIELLIVIAIIAILAAALFVALNPAKRFLDARDAKRNQDSEAVVAGLKAYQVDNNGSYPAVVSALTAGTAYTIGTNGAAGCDAGCTAKVTNASCVDMVALVTGGYLGAVPKDPSSGTDLKTDYYVIRSTTGTIEVGACDPEGGTAIKVVR</sequence>
<dbReference type="InterPro" id="IPR012902">
    <property type="entry name" value="N_methyl_site"/>
</dbReference>
<evidence type="ECO:0008006" key="9">
    <source>
        <dbReference type="Google" id="ProtNLM"/>
    </source>
</evidence>
<evidence type="ECO:0000256" key="3">
    <source>
        <dbReference type="ARBA" id="ARBA00022692"/>
    </source>
</evidence>
<protein>
    <recommendedName>
        <fullName evidence="9">Type II secretion system protein GspG C-terminal domain-containing protein</fullName>
    </recommendedName>
</protein>
<dbReference type="Pfam" id="PF07963">
    <property type="entry name" value="N_methyl"/>
    <property type="match status" value="1"/>
</dbReference>
<proteinExistence type="predicted"/>
<evidence type="ECO:0000256" key="4">
    <source>
        <dbReference type="ARBA" id="ARBA00022989"/>
    </source>
</evidence>
<dbReference type="PANTHER" id="PTHR30093:SF44">
    <property type="entry name" value="TYPE II SECRETION SYSTEM CORE PROTEIN G"/>
    <property type="match status" value="1"/>
</dbReference>
<evidence type="ECO:0000313" key="8">
    <source>
        <dbReference type="Proteomes" id="UP000176593"/>
    </source>
</evidence>
<name>A0A1F7V7X3_9BACT</name>
<dbReference type="PANTHER" id="PTHR30093">
    <property type="entry name" value="GENERAL SECRETION PATHWAY PROTEIN G"/>
    <property type="match status" value="1"/>
</dbReference>
<accession>A0A1F7V7X3</accession>
<evidence type="ECO:0000256" key="5">
    <source>
        <dbReference type="ARBA" id="ARBA00023136"/>
    </source>
</evidence>
<dbReference type="AlphaFoldDB" id="A0A1F7V7X3"/>
<keyword evidence="5 6" id="KW-0472">Membrane</keyword>
<dbReference type="GO" id="GO:0016020">
    <property type="term" value="C:membrane"/>
    <property type="evidence" value="ECO:0007669"/>
    <property type="project" value="UniProtKB-SubCell"/>
</dbReference>
<keyword evidence="4 6" id="KW-1133">Transmembrane helix</keyword>
<keyword evidence="3 6" id="KW-0812">Transmembrane</keyword>
<evidence type="ECO:0000313" key="7">
    <source>
        <dbReference type="EMBL" id="OGL86589.1"/>
    </source>
</evidence>
<evidence type="ECO:0000256" key="2">
    <source>
        <dbReference type="ARBA" id="ARBA00022481"/>
    </source>
</evidence>
<dbReference type="Proteomes" id="UP000176593">
    <property type="component" value="Unassembled WGS sequence"/>
</dbReference>
<dbReference type="PROSITE" id="PS00409">
    <property type="entry name" value="PROKAR_NTER_METHYL"/>
    <property type="match status" value="1"/>
</dbReference>
<dbReference type="Gene3D" id="3.30.700.10">
    <property type="entry name" value="Glycoprotein, Type 4 Pilin"/>
    <property type="match status" value="1"/>
</dbReference>
<reference evidence="7 8" key="1">
    <citation type="journal article" date="2016" name="Nat. Commun.">
        <title>Thousands of microbial genomes shed light on interconnected biogeochemical processes in an aquifer system.</title>
        <authorList>
            <person name="Anantharaman K."/>
            <person name="Brown C.T."/>
            <person name="Hug L.A."/>
            <person name="Sharon I."/>
            <person name="Castelle C.J."/>
            <person name="Probst A.J."/>
            <person name="Thomas B.C."/>
            <person name="Singh A."/>
            <person name="Wilkins M.J."/>
            <person name="Karaoz U."/>
            <person name="Brodie E.L."/>
            <person name="Williams K.H."/>
            <person name="Hubbard S.S."/>
            <person name="Banfield J.F."/>
        </authorList>
    </citation>
    <scope>NUCLEOTIDE SEQUENCE [LARGE SCALE GENOMIC DNA]</scope>
</reference>
<organism evidence="7 8">
    <name type="scientific">Candidatus Uhrbacteria bacterium RIFCSPLOWO2_02_FULL_48_18</name>
    <dbReference type="NCBI Taxonomy" id="1802408"/>
    <lineage>
        <taxon>Bacteria</taxon>
        <taxon>Candidatus Uhriibacteriota</taxon>
    </lineage>
</organism>